<evidence type="ECO:0000256" key="1">
    <source>
        <dbReference type="ARBA" id="ARBA00007905"/>
    </source>
</evidence>
<dbReference type="PANTHER" id="PTHR43827:SF3">
    <property type="entry name" value="NADP-DEPENDENT OXIDOREDUCTASE DOMAIN-CONTAINING PROTEIN"/>
    <property type="match status" value="1"/>
</dbReference>
<feature type="domain" description="NADP-dependent oxidoreductase" evidence="7">
    <location>
        <begin position="14"/>
        <end position="263"/>
    </location>
</feature>
<dbReference type="AlphaFoldDB" id="A0A1H6HVX6"/>
<gene>
    <name evidence="8" type="ORF">SAMN05421793_10240</name>
</gene>
<evidence type="ECO:0000256" key="4">
    <source>
        <dbReference type="PIRSR" id="PIRSR000097-1"/>
    </source>
</evidence>
<dbReference type="PIRSF" id="PIRSF000097">
    <property type="entry name" value="AKR"/>
    <property type="match status" value="1"/>
</dbReference>
<dbReference type="RefSeq" id="WP_089767803.1">
    <property type="nucleotide sequence ID" value="NZ_FNWX01000002.1"/>
</dbReference>
<evidence type="ECO:0000313" key="8">
    <source>
        <dbReference type="EMBL" id="SEH38445.1"/>
    </source>
</evidence>
<protein>
    <submittedName>
        <fullName evidence="8">Aldo/keto reductase</fullName>
    </submittedName>
</protein>
<dbReference type="Gene3D" id="3.20.20.100">
    <property type="entry name" value="NADP-dependent oxidoreductase domain"/>
    <property type="match status" value="1"/>
</dbReference>
<dbReference type="InterPro" id="IPR036812">
    <property type="entry name" value="NAD(P)_OxRdtase_dom_sf"/>
</dbReference>
<dbReference type="PROSITE" id="PS00062">
    <property type="entry name" value="ALDOKETO_REDUCTASE_2"/>
    <property type="match status" value="1"/>
</dbReference>
<name>A0A1H6HVX6_9FLAO</name>
<sequence>MKNVILNNGTEIPEIGFGTWQTTEGVQKTVKAALEAGYRHIDTADIYGNEEEIGEAIEESGIERKDLYLTTKIWNSNRSAQGVKYSVEQSLKKLKTNYLDLLLIHWPANETQFENWKEINAETWKAMEELYKSGVVKTIGVSNFMLPQIKALLETAEVIPAVNQIEFHPGYTQQSVVDFCKERGIAIEAWSPIGSGRLLKDEHLKDIADKYDVSPAILCIQFCLQSGVIVLPKSENPVNIKNNLHFERFKISESDMKALKTLEETGFSGLNPETVDF</sequence>
<dbReference type="InterPro" id="IPR018170">
    <property type="entry name" value="Aldo/ket_reductase_CS"/>
</dbReference>
<evidence type="ECO:0000259" key="7">
    <source>
        <dbReference type="Pfam" id="PF00248"/>
    </source>
</evidence>
<dbReference type="STRING" id="420404.SAMN05421793_10240"/>
<dbReference type="FunFam" id="3.20.20.100:FF:000015">
    <property type="entry name" value="Oxidoreductase, aldo/keto reductase family"/>
    <property type="match status" value="1"/>
</dbReference>
<reference evidence="9" key="1">
    <citation type="submission" date="2016-10" db="EMBL/GenBank/DDBJ databases">
        <authorList>
            <person name="Varghese N."/>
            <person name="Submissions S."/>
        </authorList>
    </citation>
    <scope>NUCLEOTIDE SEQUENCE [LARGE SCALE GENOMIC DNA]</scope>
    <source>
        <strain evidence="9">DSM 19326</strain>
    </source>
</reference>
<keyword evidence="9" id="KW-1185">Reference proteome</keyword>
<dbReference type="InterPro" id="IPR020471">
    <property type="entry name" value="AKR"/>
</dbReference>
<keyword evidence="3" id="KW-0560">Oxidoreductase</keyword>
<feature type="active site" description="Proton donor" evidence="4">
    <location>
        <position position="47"/>
    </location>
</feature>
<comment type="similarity">
    <text evidence="1">Belongs to the aldo/keto reductase family.</text>
</comment>
<proteinExistence type="inferred from homology"/>
<feature type="binding site" evidence="5">
    <location>
        <position position="105"/>
    </location>
    <ligand>
        <name>substrate</name>
    </ligand>
</feature>
<evidence type="ECO:0000313" key="9">
    <source>
        <dbReference type="Proteomes" id="UP000198555"/>
    </source>
</evidence>
<dbReference type="EMBL" id="FNWX01000002">
    <property type="protein sequence ID" value="SEH38445.1"/>
    <property type="molecule type" value="Genomic_DNA"/>
</dbReference>
<dbReference type="InterPro" id="IPR023210">
    <property type="entry name" value="NADP_OxRdtase_dom"/>
</dbReference>
<dbReference type="Pfam" id="PF00248">
    <property type="entry name" value="Aldo_ket_red"/>
    <property type="match status" value="1"/>
</dbReference>
<evidence type="ECO:0000256" key="3">
    <source>
        <dbReference type="ARBA" id="ARBA00023002"/>
    </source>
</evidence>
<evidence type="ECO:0000256" key="6">
    <source>
        <dbReference type="PIRSR" id="PIRSR000097-3"/>
    </source>
</evidence>
<accession>A0A1H6HVX6</accession>
<dbReference type="PANTHER" id="PTHR43827">
    <property type="entry name" value="2,5-DIKETO-D-GLUCONIC ACID REDUCTASE"/>
    <property type="match status" value="1"/>
</dbReference>
<dbReference type="GO" id="GO:0016616">
    <property type="term" value="F:oxidoreductase activity, acting on the CH-OH group of donors, NAD or NADP as acceptor"/>
    <property type="evidence" value="ECO:0007669"/>
    <property type="project" value="UniProtKB-ARBA"/>
</dbReference>
<dbReference type="Proteomes" id="UP000198555">
    <property type="component" value="Unassembled WGS sequence"/>
</dbReference>
<dbReference type="PROSITE" id="PS00798">
    <property type="entry name" value="ALDOKETO_REDUCTASE_1"/>
    <property type="match status" value="1"/>
</dbReference>
<dbReference type="CDD" id="cd19071">
    <property type="entry name" value="AKR_AKR1-5-like"/>
    <property type="match status" value="1"/>
</dbReference>
<evidence type="ECO:0000256" key="2">
    <source>
        <dbReference type="ARBA" id="ARBA00022857"/>
    </source>
</evidence>
<feature type="site" description="Lowers pKa of active site Tyr" evidence="6">
    <location>
        <position position="72"/>
    </location>
</feature>
<dbReference type="SUPFAM" id="SSF51430">
    <property type="entry name" value="NAD(P)-linked oxidoreductase"/>
    <property type="match status" value="1"/>
</dbReference>
<dbReference type="PRINTS" id="PR00069">
    <property type="entry name" value="ALDKETRDTASE"/>
</dbReference>
<keyword evidence="2" id="KW-0521">NADP</keyword>
<evidence type="ECO:0000256" key="5">
    <source>
        <dbReference type="PIRSR" id="PIRSR000097-2"/>
    </source>
</evidence>
<organism evidence="8 9">
    <name type="scientific">Epilithonimonas hominis</name>
    <dbReference type="NCBI Taxonomy" id="420404"/>
    <lineage>
        <taxon>Bacteria</taxon>
        <taxon>Pseudomonadati</taxon>
        <taxon>Bacteroidota</taxon>
        <taxon>Flavobacteriia</taxon>
        <taxon>Flavobacteriales</taxon>
        <taxon>Weeksellaceae</taxon>
        <taxon>Chryseobacterium group</taxon>
        <taxon>Epilithonimonas</taxon>
    </lineage>
</organism>